<protein>
    <submittedName>
        <fullName evidence="2">Uncharacterized protein</fullName>
    </submittedName>
</protein>
<accession>A0A9P6GJT9</accession>
<evidence type="ECO:0000313" key="2">
    <source>
        <dbReference type="EMBL" id="KAF9736486.1"/>
    </source>
</evidence>
<evidence type="ECO:0000313" key="3">
    <source>
        <dbReference type="Proteomes" id="UP000756921"/>
    </source>
</evidence>
<dbReference type="Proteomes" id="UP000756921">
    <property type="component" value="Unassembled WGS sequence"/>
</dbReference>
<evidence type="ECO:0000256" key="1">
    <source>
        <dbReference type="SAM" id="MobiDB-lite"/>
    </source>
</evidence>
<dbReference type="AlphaFoldDB" id="A0A9P6GJT9"/>
<comment type="caution">
    <text evidence="2">The sequence shown here is derived from an EMBL/GenBank/DDBJ whole genome shotgun (WGS) entry which is preliminary data.</text>
</comment>
<keyword evidence="3" id="KW-1185">Reference proteome</keyword>
<feature type="region of interest" description="Disordered" evidence="1">
    <location>
        <begin position="1"/>
        <end position="22"/>
    </location>
</feature>
<organism evidence="2 3">
    <name type="scientific">Paraphaeosphaeria minitans</name>
    <dbReference type="NCBI Taxonomy" id="565426"/>
    <lineage>
        <taxon>Eukaryota</taxon>
        <taxon>Fungi</taxon>
        <taxon>Dikarya</taxon>
        <taxon>Ascomycota</taxon>
        <taxon>Pezizomycotina</taxon>
        <taxon>Dothideomycetes</taxon>
        <taxon>Pleosporomycetidae</taxon>
        <taxon>Pleosporales</taxon>
        <taxon>Massarineae</taxon>
        <taxon>Didymosphaeriaceae</taxon>
        <taxon>Paraphaeosphaeria</taxon>
    </lineage>
</organism>
<proteinExistence type="predicted"/>
<feature type="region of interest" description="Disordered" evidence="1">
    <location>
        <begin position="167"/>
        <end position="189"/>
    </location>
</feature>
<sequence length="189" mass="20960">MTSPTTADDATSPSNPTPVNTSNIMHWSIYGRSGTPSTTRATASSWEHEPFFKPVTQPWSHVIPYTELSKLLDGFVPDQMEDKWFVYADGPDAQGNATVRFFRSWTGHAMVSAKLVIGLDGDGRVKEEDARFTQLTWETDKERYNGVMDAPGTVLGVARWCMRCQLEPEESEGSKDGENDEEDASTSTS</sequence>
<dbReference type="EMBL" id="WJXW01000004">
    <property type="protein sequence ID" value="KAF9736486.1"/>
    <property type="molecule type" value="Genomic_DNA"/>
</dbReference>
<feature type="compositionally biased region" description="Acidic residues" evidence="1">
    <location>
        <begin position="178"/>
        <end position="189"/>
    </location>
</feature>
<reference evidence="2" key="1">
    <citation type="journal article" date="2020" name="Mol. Plant Microbe Interact.">
        <title>Genome Sequence of the Biocontrol Agent Coniothyrium minitans strain Conio (IMI 134523).</title>
        <authorList>
            <person name="Patel D."/>
            <person name="Shittu T.A."/>
            <person name="Baroncelli R."/>
            <person name="Muthumeenakshi S."/>
            <person name="Osborne T.H."/>
            <person name="Janganan T.K."/>
            <person name="Sreenivasaprasad S."/>
        </authorList>
    </citation>
    <scope>NUCLEOTIDE SEQUENCE</scope>
    <source>
        <strain evidence="2">Conio</strain>
    </source>
</reference>
<name>A0A9P6GJT9_9PLEO</name>
<dbReference type="OrthoDB" id="4521980at2759"/>
<gene>
    <name evidence="2" type="ORF">PMIN01_04265</name>
</gene>